<feature type="region of interest" description="Disordered" evidence="8">
    <location>
        <begin position="524"/>
        <end position="548"/>
    </location>
</feature>
<dbReference type="PRINTS" id="PR00449">
    <property type="entry name" value="RASTRNSFRMNG"/>
</dbReference>
<dbReference type="InterPro" id="IPR027417">
    <property type="entry name" value="P-loop_NTPase"/>
</dbReference>
<feature type="compositionally biased region" description="Basic and acidic residues" evidence="8">
    <location>
        <begin position="524"/>
        <end position="535"/>
    </location>
</feature>
<proteinExistence type="inferred from homology"/>
<evidence type="ECO:0000256" key="8">
    <source>
        <dbReference type="SAM" id="MobiDB-lite"/>
    </source>
</evidence>
<dbReference type="SMART" id="SM00175">
    <property type="entry name" value="RAB"/>
    <property type="match status" value="2"/>
</dbReference>
<sequence>METYKMANDEYDYFHKVVIAGDSGVGKTNLLSRYVKNEFSLESKSTIGVEFTTRNINFDGKILKCQIWDTAGNERFRGVPSAYYRNTAGALVVYDITKKVTFQHVVRWLKELRDYTHDNPIVIMLIGNKADLSHLRAVSTDEAKAFSEKEKLFFMETSALNTLNVETAFTTLLAHIYLVNNGNTHGMANKDLAFVPQEQLMNKGVKDDQPFEKEFSKRDTCSNIVESHASSRDQELADLKEKLEAVHAQNVEVLARETARDVELALLRNTVSVNLTFYHGLLRTNSASNINPRSVWNSKLIAFKLMAILSRVKSGTLLDKKGRKCLVSSHSKCQYANTRLILLKFRYQDIASAYYKGVVGALIVYDITRRVTFESVERWLRELRETTNQSIAVMLIGNKADLAHLRVVPINEAKAFSEKENVFFMETSALESLNVDTAFKKLLTKIYFVMNGKPLGVANDPVVVPEDQLNNIRSKQDHELSQTKHVDTDPIMRPSKDPQMLKECVQGKREFNFSFNFGVTEGPHYTKTDEADTSGHAKRPHTSSPDDQELVNMKEKLEVMHAQIVKVLARETSREAGLEILRTSANQLRLTMEKLLAEQSTTRSTLPHDNGNVVLNFYCN</sequence>
<comment type="caution">
    <text evidence="9">The sequence shown here is derived from an EMBL/GenBank/DDBJ whole genome shotgun (WGS) entry which is preliminary data.</text>
</comment>
<accession>A0AAD8NVD4</accession>
<dbReference type="AlphaFoldDB" id="A0AAD8NVD4"/>
<dbReference type="CDD" id="cd01868">
    <property type="entry name" value="Rab11_like"/>
    <property type="match status" value="1"/>
</dbReference>
<dbReference type="GO" id="GO:0005886">
    <property type="term" value="C:plasma membrane"/>
    <property type="evidence" value="ECO:0007669"/>
    <property type="project" value="UniProtKB-SubCell"/>
</dbReference>
<keyword evidence="3" id="KW-0547">Nucleotide-binding</keyword>
<dbReference type="PANTHER" id="PTHR47979">
    <property type="entry name" value="DRAB11-RELATED"/>
    <property type="match status" value="1"/>
</dbReference>
<evidence type="ECO:0000313" key="10">
    <source>
        <dbReference type="Proteomes" id="UP001229421"/>
    </source>
</evidence>
<evidence type="ECO:0000256" key="3">
    <source>
        <dbReference type="ARBA" id="ARBA00022741"/>
    </source>
</evidence>
<keyword evidence="10" id="KW-1185">Reference proteome</keyword>
<keyword evidence="7" id="KW-0636">Prenylation</keyword>
<gene>
    <name evidence="9" type="ORF">QVD17_17989</name>
</gene>
<dbReference type="EMBL" id="JAUHHV010000005">
    <property type="protein sequence ID" value="KAK1422703.1"/>
    <property type="molecule type" value="Genomic_DNA"/>
</dbReference>
<evidence type="ECO:0000256" key="5">
    <source>
        <dbReference type="ARBA" id="ARBA00023136"/>
    </source>
</evidence>
<dbReference type="InterPro" id="IPR001806">
    <property type="entry name" value="Small_GTPase"/>
</dbReference>
<organism evidence="9 10">
    <name type="scientific">Tagetes erecta</name>
    <name type="common">African marigold</name>
    <dbReference type="NCBI Taxonomy" id="13708"/>
    <lineage>
        <taxon>Eukaryota</taxon>
        <taxon>Viridiplantae</taxon>
        <taxon>Streptophyta</taxon>
        <taxon>Embryophyta</taxon>
        <taxon>Tracheophyta</taxon>
        <taxon>Spermatophyta</taxon>
        <taxon>Magnoliopsida</taxon>
        <taxon>eudicotyledons</taxon>
        <taxon>Gunneridae</taxon>
        <taxon>Pentapetalae</taxon>
        <taxon>asterids</taxon>
        <taxon>campanulids</taxon>
        <taxon>Asterales</taxon>
        <taxon>Asteraceae</taxon>
        <taxon>Asteroideae</taxon>
        <taxon>Heliantheae alliance</taxon>
        <taxon>Tageteae</taxon>
        <taxon>Tagetes</taxon>
    </lineage>
</organism>
<comment type="subcellular location">
    <subcellularLocation>
        <location evidence="1">Cell membrane</location>
        <topology evidence="1">Lipid-anchor</topology>
        <orientation evidence="1">Cytoplasmic side</orientation>
    </subcellularLocation>
</comment>
<dbReference type="PROSITE" id="PS51421">
    <property type="entry name" value="RAS"/>
    <property type="match status" value="2"/>
</dbReference>
<protein>
    <submittedName>
        <fullName evidence="9">Uncharacterized protein</fullName>
    </submittedName>
</protein>
<dbReference type="InterPro" id="IPR005225">
    <property type="entry name" value="Small_GTP-bd"/>
</dbReference>
<comment type="similarity">
    <text evidence="2">Belongs to the small GTPase superfamily. Rab family.</text>
</comment>
<evidence type="ECO:0000256" key="6">
    <source>
        <dbReference type="ARBA" id="ARBA00023288"/>
    </source>
</evidence>
<evidence type="ECO:0000256" key="4">
    <source>
        <dbReference type="ARBA" id="ARBA00023134"/>
    </source>
</evidence>
<dbReference type="GO" id="GO:0005525">
    <property type="term" value="F:GTP binding"/>
    <property type="evidence" value="ECO:0007669"/>
    <property type="project" value="UniProtKB-KW"/>
</dbReference>
<dbReference type="Pfam" id="PF00071">
    <property type="entry name" value="Ras"/>
    <property type="match status" value="2"/>
</dbReference>
<keyword evidence="5" id="KW-0472">Membrane</keyword>
<reference evidence="9" key="1">
    <citation type="journal article" date="2023" name="bioRxiv">
        <title>Improved chromosome-level genome assembly for marigold (Tagetes erecta).</title>
        <authorList>
            <person name="Jiang F."/>
            <person name="Yuan L."/>
            <person name="Wang S."/>
            <person name="Wang H."/>
            <person name="Xu D."/>
            <person name="Wang A."/>
            <person name="Fan W."/>
        </authorList>
    </citation>
    <scope>NUCLEOTIDE SEQUENCE</scope>
    <source>
        <strain evidence="9">WSJ</strain>
        <tissue evidence="9">Leaf</tissue>
    </source>
</reference>
<dbReference type="Proteomes" id="UP001229421">
    <property type="component" value="Unassembled WGS sequence"/>
</dbReference>
<dbReference type="SMART" id="SM00174">
    <property type="entry name" value="RHO"/>
    <property type="match status" value="1"/>
</dbReference>
<evidence type="ECO:0000256" key="7">
    <source>
        <dbReference type="ARBA" id="ARBA00023289"/>
    </source>
</evidence>
<feature type="region of interest" description="Disordered" evidence="8">
    <location>
        <begin position="476"/>
        <end position="495"/>
    </location>
</feature>
<dbReference type="Gene3D" id="3.40.50.300">
    <property type="entry name" value="P-loop containing nucleotide triphosphate hydrolases"/>
    <property type="match status" value="2"/>
</dbReference>
<dbReference type="NCBIfam" id="TIGR00231">
    <property type="entry name" value="small_GTP"/>
    <property type="match status" value="1"/>
</dbReference>
<evidence type="ECO:0000256" key="2">
    <source>
        <dbReference type="ARBA" id="ARBA00006270"/>
    </source>
</evidence>
<dbReference type="SUPFAM" id="SSF52540">
    <property type="entry name" value="P-loop containing nucleoside triphosphate hydrolases"/>
    <property type="match status" value="2"/>
</dbReference>
<evidence type="ECO:0000313" key="9">
    <source>
        <dbReference type="EMBL" id="KAK1422703.1"/>
    </source>
</evidence>
<dbReference type="GO" id="GO:0003924">
    <property type="term" value="F:GTPase activity"/>
    <property type="evidence" value="ECO:0007669"/>
    <property type="project" value="InterPro"/>
</dbReference>
<dbReference type="SMART" id="SM00173">
    <property type="entry name" value="RAS"/>
    <property type="match status" value="1"/>
</dbReference>
<name>A0AAD8NVD4_TARER</name>
<dbReference type="FunFam" id="3.40.50.300:FF:000067">
    <property type="entry name" value="ras-related protein RABA1f"/>
    <property type="match status" value="1"/>
</dbReference>
<dbReference type="InterPro" id="IPR050209">
    <property type="entry name" value="Rab_GTPases_membrane_traffic"/>
</dbReference>
<keyword evidence="4" id="KW-0342">GTP-binding</keyword>
<dbReference type="PROSITE" id="PS51419">
    <property type="entry name" value="RAB"/>
    <property type="match status" value="2"/>
</dbReference>
<keyword evidence="6" id="KW-0449">Lipoprotein</keyword>
<dbReference type="SMART" id="SM00176">
    <property type="entry name" value="RAN"/>
    <property type="match status" value="1"/>
</dbReference>
<evidence type="ECO:0000256" key="1">
    <source>
        <dbReference type="ARBA" id="ARBA00004342"/>
    </source>
</evidence>